<evidence type="ECO:0000259" key="1">
    <source>
        <dbReference type="PROSITE" id="PS50883"/>
    </source>
</evidence>
<dbReference type="CDD" id="cd01948">
    <property type="entry name" value="EAL"/>
    <property type="match status" value="1"/>
</dbReference>
<reference evidence="2" key="1">
    <citation type="submission" date="2022-08" db="EMBL/GenBank/DDBJ databases">
        <title>Complete Genome Sequences of 2 Bosea sp. soil isolates.</title>
        <authorList>
            <person name="Alvarez Arevalo M."/>
            <person name="Sterndorff E.B."/>
            <person name="Faurdal D."/>
            <person name="Joergensen T.S."/>
            <person name="Weber T."/>
        </authorList>
    </citation>
    <scope>NUCLEOTIDE SEQUENCE</scope>
    <source>
        <strain evidence="2">NBC_00436</strain>
    </source>
</reference>
<dbReference type="PROSITE" id="PS50883">
    <property type="entry name" value="EAL"/>
    <property type="match status" value="1"/>
</dbReference>
<dbReference type="EMBL" id="CP102774">
    <property type="protein sequence ID" value="UZF89816.1"/>
    <property type="molecule type" value="Genomic_DNA"/>
</dbReference>
<dbReference type="AlphaFoldDB" id="A0A9E8CU30"/>
<dbReference type="SUPFAM" id="SSF141868">
    <property type="entry name" value="EAL domain-like"/>
    <property type="match status" value="1"/>
</dbReference>
<accession>A0A9E8CU30</accession>
<proteinExistence type="predicted"/>
<organism evidence="2">
    <name type="scientific">Bosea sp. NBC_00436</name>
    <dbReference type="NCBI Taxonomy" id="2969620"/>
    <lineage>
        <taxon>Bacteria</taxon>
        <taxon>Pseudomonadati</taxon>
        <taxon>Pseudomonadota</taxon>
        <taxon>Alphaproteobacteria</taxon>
        <taxon>Hyphomicrobiales</taxon>
        <taxon>Boseaceae</taxon>
        <taxon>Bosea</taxon>
    </lineage>
</organism>
<dbReference type="PANTHER" id="PTHR33121:SF70">
    <property type="entry name" value="SIGNALING PROTEIN YKOW"/>
    <property type="match status" value="1"/>
</dbReference>
<dbReference type="InterPro" id="IPR035919">
    <property type="entry name" value="EAL_sf"/>
</dbReference>
<sequence length="341" mass="37951">MKSSGQLLREADTALYAAKARGRARLEQFDDDLHTRAERRIQIESDLRAALREDELFVEYQPQVRLKDGHVVGVEALVRWRHPRHGIVPPGDFIPVAEDCGLIVRIGQVVLWQSCRQLAAWTRAFPGRPLAMTVNVSPRQFAEPAFFTELRQVLAETGIDPTALCLEITESAMMSATDEVVCLLDRIKELGVYIAIDDFGTEHSSLSRLRDMPAEVLKIDRSFVDGLSSEPGDTAIVSSILSLAFAMGKHTIAEGVEKHEQAAMLLRMGCEVAQGYFFSRPVAAERIDAMLVKPLWEPRSGRTLHGARANNGPARQGHRYFIDEFLDHIGAPMGIKAERSP</sequence>
<dbReference type="SMART" id="SM00052">
    <property type="entry name" value="EAL"/>
    <property type="match status" value="1"/>
</dbReference>
<evidence type="ECO:0000313" key="2">
    <source>
        <dbReference type="EMBL" id="UZF89816.1"/>
    </source>
</evidence>
<dbReference type="Pfam" id="PF00563">
    <property type="entry name" value="EAL"/>
    <property type="match status" value="1"/>
</dbReference>
<gene>
    <name evidence="2" type="ORF">NWE54_15155</name>
</gene>
<dbReference type="PANTHER" id="PTHR33121">
    <property type="entry name" value="CYCLIC DI-GMP PHOSPHODIESTERASE PDEF"/>
    <property type="match status" value="1"/>
</dbReference>
<dbReference type="InterPro" id="IPR001633">
    <property type="entry name" value="EAL_dom"/>
</dbReference>
<dbReference type="FunFam" id="3.20.20.450:FF:000001">
    <property type="entry name" value="Cyclic di-GMP phosphodiesterase yahA"/>
    <property type="match status" value="1"/>
</dbReference>
<dbReference type="InterPro" id="IPR050706">
    <property type="entry name" value="Cyclic-di-GMP_PDE-like"/>
</dbReference>
<protein>
    <submittedName>
        <fullName evidence="2">GGDEF domain-containing phosphodiesterase</fullName>
    </submittedName>
</protein>
<dbReference type="GO" id="GO:0071111">
    <property type="term" value="F:cyclic-guanylate-specific phosphodiesterase activity"/>
    <property type="evidence" value="ECO:0007669"/>
    <property type="project" value="InterPro"/>
</dbReference>
<name>A0A9E8CU30_9HYPH</name>
<feature type="domain" description="EAL" evidence="1">
    <location>
        <begin position="40"/>
        <end position="295"/>
    </location>
</feature>
<dbReference type="Gene3D" id="3.20.20.450">
    <property type="entry name" value="EAL domain"/>
    <property type="match status" value="1"/>
</dbReference>